<evidence type="ECO:0000313" key="1">
    <source>
        <dbReference type="EMBL" id="CAK9082366.1"/>
    </source>
</evidence>
<sequence>MASAREKEVVPAASAEESVAKSLPDPLVPLIASGCRNQTISDAVKGTYFRCGTNHGRPVYKKMRETAQKGDDLDVLIYFWNEQDSDADCGWWIGPSIGGELVWAYHPSKAVAPPPVEWSVPHDGPIDKTFSVAPAQQLSSKEAEARMTIIMPWI</sequence>
<gene>
    <name evidence="1" type="ORF">CCMP2556_LOCUS40239</name>
</gene>
<organism evidence="1 2">
    <name type="scientific">Durusdinium trenchii</name>
    <dbReference type="NCBI Taxonomy" id="1381693"/>
    <lineage>
        <taxon>Eukaryota</taxon>
        <taxon>Sar</taxon>
        <taxon>Alveolata</taxon>
        <taxon>Dinophyceae</taxon>
        <taxon>Suessiales</taxon>
        <taxon>Symbiodiniaceae</taxon>
        <taxon>Durusdinium</taxon>
    </lineage>
</organism>
<comment type="caution">
    <text evidence="1">The sequence shown here is derived from an EMBL/GenBank/DDBJ whole genome shotgun (WGS) entry which is preliminary data.</text>
</comment>
<name>A0ABP0Q2U3_9DINO</name>
<proteinExistence type="predicted"/>
<protein>
    <submittedName>
        <fullName evidence="1">Uncharacterized protein</fullName>
    </submittedName>
</protein>
<reference evidence="1 2" key="1">
    <citation type="submission" date="2024-02" db="EMBL/GenBank/DDBJ databases">
        <authorList>
            <person name="Chen Y."/>
            <person name="Shah S."/>
            <person name="Dougan E. K."/>
            <person name="Thang M."/>
            <person name="Chan C."/>
        </authorList>
    </citation>
    <scope>NUCLEOTIDE SEQUENCE [LARGE SCALE GENOMIC DNA]</scope>
</reference>
<evidence type="ECO:0000313" key="2">
    <source>
        <dbReference type="Proteomes" id="UP001642484"/>
    </source>
</evidence>
<keyword evidence="2" id="KW-1185">Reference proteome</keyword>
<dbReference type="EMBL" id="CAXAMN010023929">
    <property type="protein sequence ID" value="CAK9082366.1"/>
    <property type="molecule type" value="Genomic_DNA"/>
</dbReference>
<dbReference type="Proteomes" id="UP001642484">
    <property type="component" value="Unassembled WGS sequence"/>
</dbReference>
<accession>A0ABP0Q2U3</accession>